<organism evidence="1 2">
    <name type="scientific">Ancylobacter oerskovii</name>
    <dbReference type="NCBI Taxonomy" id="459519"/>
    <lineage>
        <taxon>Bacteria</taxon>
        <taxon>Pseudomonadati</taxon>
        <taxon>Pseudomonadota</taxon>
        <taxon>Alphaproteobacteria</taxon>
        <taxon>Hyphomicrobiales</taxon>
        <taxon>Xanthobacteraceae</taxon>
        <taxon>Ancylobacter</taxon>
    </lineage>
</organism>
<reference evidence="2" key="1">
    <citation type="journal article" date="2019" name="Int. J. Syst. Evol. Microbiol.">
        <title>The Global Catalogue of Microorganisms (GCM) 10K type strain sequencing project: providing services to taxonomists for standard genome sequencing and annotation.</title>
        <authorList>
            <consortium name="The Broad Institute Genomics Platform"/>
            <consortium name="The Broad Institute Genome Sequencing Center for Infectious Disease"/>
            <person name="Wu L."/>
            <person name="Ma J."/>
        </authorList>
    </citation>
    <scope>NUCLEOTIDE SEQUENCE [LARGE SCALE GENOMIC DNA]</scope>
    <source>
        <strain evidence="2">CCM 7435</strain>
    </source>
</reference>
<sequence>MLMVLVGAGLAAPAQQPSEKERQRCKALNDHILQRALVSMDLHHMVSPVTGGGINMPHMAQLFVRAVRDGCPDADALANDAWSFLDSIGERLLKDGKRVESRDDNFRMLRVSAQSFLTVARPLLEGLEILPRDSKPVRIAASDRR</sequence>
<accession>A0ABW4Z593</accession>
<comment type="caution">
    <text evidence="1">The sequence shown here is derived from an EMBL/GenBank/DDBJ whole genome shotgun (WGS) entry which is preliminary data.</text>
</comment>
<evidence type="ECO:0000313" key="2">
    <source>
        <dbReference type="Proteomes" id="UP001597299"/>
    </source>
</evidence>
<protein>
    <submittedName>
        <fullName evidence="1">Uncharacterized protein</fullName>
    </submittedName>
</protein>
<gene>
    <name evidence="1" type="ORF">ACFSNC_25065</name>
</gene>
<dbReference type="Proteomes" id="UP001597299">
    <property type="component" value="Unassembled WGS sequence"/>
</dbReference>
<dbReference type="RefSeq" id="WP_246549619.1">
    <property type="nucleotide sequence ID" value="NZ_JAHBGB010000046.1"/>
</dbReference>
<keyword evidence="2" id="KW-1185">Reference proteome</keyword>
<dbReference type="EMBL" id="JBHUHD010000004">
    <property type="protein sequence ID" value="MFD2143665.1"/>
    <property type="molecule type" value="Genomic_DNA"/>
</dbReference>
<evidence type="ECO:0000313" key="1">
    <source>
        <dbReference type="EMBL" id="MFD2143665.1"/>
    </source>
</evidence>
<name>A0ABW4Z593_9HYPH</name>
<proteinExistence type="predicted"/>